<dbReference type="RefSeq" id="WP_022604126.1">
    <property type="nucleotide sequence ID" value="NZ_ASSJ01000004.1"/>
</dbReference>
<protein>
    <submittedName>
        <fullName evidence="3">Tfp pilus assembly protein PilN</fullName>
    </submittedName>
</protein>
<keyword evidence="2" id="KW-1133">Transmembrane helix</keyword>
<dbReference type="PANTHER" id="PTHR40278:SF1">
    <property type="entry name" value="DNA UTILIZATION PROTEIN HOFN"/>
    <property type="match status" value="1"/>
</dbReference>
<dbReference type="InterPro" id="IPR007813">
    <property type="entry name" value="PilN"/>
</dbReference>
<keyword evidence="2" id="KW-0472">Membrane</keyword>
<dbReference type="InterPro" id="IPR052534">
    <property type="entry name" value="Extracell_DNA_Util/SecSys_Comp"/>
</dbReference>
<dbReference type="OrthoDB" id="422602at2"/>
<name>U5DQB9_9CHRO</name>
<comment type="caution">
    <text evidence="3">The sequence shown here is derived from an EMBL/GenBank/DDBJ whole genome shotgun (WGS) entry which is preliminary data.</text>
</comment>
<accession>U5DQB9</accession>
<dbReference type="STRING" id="582515.KR51_00003530"/>
<evidence type="ECO:0000256" key="2">
    <source>
        <dbReference type="SAM" id="Phobius"/>
    </source>
</evidence>
<organism evidence="3 4">
    <name type="scientific">Rubidibacter lacunae KORDI 51-2</name>
    <dbReference type="NCBI Taxonomy" id="582515"/>
    <lineage>
        <taxon>Bacteria</taxon>
        <taxon>Bacillati</taxon>
        <taxon>Cyanobacteriota</taxon>
        <taxon>Cyanophyceae</taxon>
        <taxon>Oscillatoriophycideae</taxon>
        <taxon>Chroococcales</taxon>
        <taxon>Aphanothecaceae</taxon>
        <taxon>Rubidibacter</taxon>
    </lineage>
</organism>
<sequence>MYSLDVNFLKERRSEGQPQKDAVAASGVTASAIGSGNNVEGGVLPLAIGGVVALVLPLGMFAYWYLTQQQIASVERENAELQGELDTLTASQEKLEAARAQLATTQAEAEALANIFNDIKPSAALLQDLHDRIPDNVQVESILQANDGIIKLSGLANDFQAVNHFVLTLKRSDFLAPNSTNLESALQTVYPSEAVGAPEGVVPKLIVKYNIVTQLNDKPASELLPQLVDKGANGLVTRIRTLEERDLI</sequence>
<dbReference type="eggNOG" id="COG3166">
    <property type="taxonomic scope" value="Bacteria"/>
</dbReference>
<dbReference type="AlphaFoldDB" id="U5DQB9"/>
<keyword evidence="4" id="KW-1185">Reference proteome</keyword>
<keyword evidence="2" id="KW-0812">Transmembrane</keyword>
<proteinExistence type="predicted"/>
<dbReference type="InParanoid" id="U5DQB9"/>
<dbReference type="Proteomes" id="UP000016960">
    <property type="component" value="Unassembled WGS sequence"/>
</dbReference>
<evidence type="ECO:0000313" key="4">
    <source>
        <dbReference type="Proteomes" id="UP000016960"/>
    </source>
</evidence>
<feature type="coiled-coil region" evidence="1">
    <location>
        <begin position="71"/>
        <end position="115"/>
    </location>
</feature>
<evidence type="ECO:0000256" key="1">
    <source>
        <dbReference type="SAM" id="Coils"/>
    </source>
</evidence>
<evidence type="ECO:0000313" key="3">
    <source>
        <dbReference type="EMBL" id="ERN43037.1"/>
    </source>
</evidence>
<dbReference type="PANTHER" id="PTHR40278">
    <property type="entry name" value="DNA UTILIZATION PROTEIN HOFN"/>
    <property type="match status" value="1"/>
</dbReference>
<feature type="transmembrane region" description="Helical" evidence="2">
    <location>
        <begin position="43"/>
        <end position="66"/>
    </location>
</feature>
<reference evidence="3 4" key="1">
    <citation type="submission" date="2013-05" db="EMBL/GenBank/DDBJ databases">
        <title>Draft genome sequence of Rubidibacter lacunae KORDI 51-2.</title>
        <authorList>
            <person name="Choi D.H."/>
            <person name="Noh J.H."/>
            <person name="Kwon K.-K."/>
            <person name="Lee J.-H."/>
            <person name="Ryu J.-Y."/>
        </authorList>
    </citation>
    <scope>NUCLEOTIDE SEQUENCE [LARGE SCALE GENOMIC DNA]</scope>
    <source>
        <strain evidence="3 4">KORDI 51-2</strain>
    </source>
</reference>
<keyword evidence="1" id="KW-0175">Coiled coil</keyword>
<gene>
    <name evidence="3" type="ORF">KR51_00003530</name>
</gene>
<dbReference type="Pfam" id="PF05137">
    <property type="entry name" value="PilN"/>
    <property type="match status" value="1"/>
</dbReference>
<dbReference type="EMBL" id="ASSJ01000004">
    <property type="protein sequence ID" value="ERN43037.1"/>
    <property type="molecule type" value="Genomic_DNA"/>
</dbReference>